<protein>
    <submittedName>
        <fullName evidence="4">Transcriptional regulator, DeoR family</fullName>
    </submittedName>
</protein>
<organism evidence="4 5">
    <name type="scientific">Streptococcus macacae NCTC 11558</name>
    <dbReference type="NCBI Taxonomy" id="764298"/>
    <lineage>
        <taxon>Bacteria</taxon>
        <taxon>Bacillati</taxon>
        <taxon>Bacillota</taxon>
        <taxon>Bacilli</taxon>
        <taxon>Lactobacillales</taxon>
        <taxon>Streptococcaceae</taxon>
        <taxon>Streptococcus</taxon>
    </lineage>
</organism>
<dbReference type="GO" id="GO:0003700">
    <property type="term" value="F:DNA-binding transcription factor activity"/>
    <property type="evidence" value="ECO:0007669"/>
    <property type="project" value="InterPro"/>
</dbReference>
<reference evidence="4 5" key="1">
    <citation type="journal article" date="2014" name="Int. J. Syst. Evol. Microbiol.">
        <title>Phylogenomics and the dynamic genome evolution of the genus Streptococcus.</title>
        <authorList>
            <consortium name="The Broad Institute Genome Sequencing Platform"/>
            <person name="Richards V.P."/>
            <person name="Palmer S.R."/>
            <person name="Pavinski Bitar P.D."/>
            <person name="Qin X."/>
            <person name="Weinstock G.M."/>
            <person name="Highlander S.K."/>
            <person name="Town C.D."/>
            <person name="Burne R.A."/>
            <person name="Stanhope M.J."/>
        </authorList>
    </citation>
    <scope>NUCLEOTIDE SEQUENCE [LARGE SCALE GENOMIC DNA]</scope>
    <source>
        <strain evidence="4 5">NCTC 11558</strain>
    </source>
</reference>
<proteinExistence type="predicted"/>
<dbReference type="STRING" id="764298.STRMA_0532"/>
<name>G5JTZ2_9STRE</name>
<evidence type="ECO:0000259" key="3">
    <source>
        <dbReference type="PROSITE" id="PS51000"/>
    </source>
</evidence>
<dbReference type="Pfam" id="PF08220">
    <property type="entry name" value="HTH_DeoR"/>
    <property type="match status" value="1"/>
</dbReference>
<gene>
    <name evidence="4" type="ORF">STRMA_0532</name>
</gene>
<dbReference type="AlphaFoldDB" id="G5JTZ2"/>
<comment type="caution">
    <text evidence="4">The sequence shown here is derived from an EMBL/GenBank/DDBJ whole genome shotgun (WGS) entry which is preliminary data.</text>
</comment>
<keyword evidence="5" id="KW-1185">Reference proteome</keyword>
<feature type="domain" description="HTH deoR-type" evidence="3">
    <location>
        <begin position="1"/>
        <end position="51"/>
    </location>
</feature>
<dbReference type="PROSITE" id="PS51000">
    <property type="entry name" value="HTH_DEOR_2"/>
    <property type="match status" value="1"/>
</dbReference>
<keyword evidence="2" id="KW-0804">Transcription</keyword>
<accession>G5JTZ2</accession>
<dbReference type="Proteomes" id="UP000003573">
    <property type="component" value="Unassembled WGS sequence"/>
</dbReference>
<sequence>MEKLKQEDFVTLDFLVGILDTSESTVRRDLDELANEKNSTVFTEVLKEIVR</sequence>
<keyword evidence="1" id="KW-0805">Transcription regulation</keyword>
<dbReference type="InterPro" id="IPR001034">
    <property type="entry name" value="DeoR_HTH"/>
</dbReference>
<evidence type="ECO:0000313" key="5">
    <source>
        <dbReference type="Proteomes" id="UP000003573"/>
    </source>
</evidence>
<evidence type="ECO:0000313" key="4">
    <source>
        <dbReference type="EMBL" id="EHJ52364.1"/>
    </source>
</evidence>
<evidence type="ECO:0000256" key="2">
    <source>
        <dbReference type="ARBA" id="ARBA00023163"/>
    </source>
</evidence>
<dbReference type="EMBL" id="AEUW02000001">
    <property type="protein sequence ID" value="EHJ52364.1"/>
    <property type="molecule type" value="Genomic_DNA"/>
</dbReference>
<evidence type="ECO:0000256" key="1">
    <source>
        <dbReference type="ARBA" id="ARBA00023015"/>
    </source>
</evidence>